<evidence type="ECO:0000313" key="1">
    <source>
        <dbReference type="EMBL" id="KAL1557187.1"/>
    </source>
</evidence>
<dbReference type="EMBL" id="JBEAFC010000005">
    <property type="protein sequence ID" value="KAL1557187.1"/>
    <property type="molecule type" value="Genomic_DNA"/>
</dbReference>
<organism evidence="1 2">
    <name type="scientific">Salvia divinorum</name>
    <name type="common">Maria pastora</name>
    <name type="synonym">Diviner's sage</name>
    <dbReference type="NCBI Taxonomy" id="28513"/>
    <lineage>
        <taxon>Eukaryota</taxon>
        <taxon>Viridiplantae</taxon>
        <taxon>Streptophyta</taxon>
        <taxon>Embryophyta</taxon>
        <taxon>Tracheophyta</taxon>
        <taxon>Spermatophyta</taxon>
        <taxon>Magnoliopsida</taxon>
        <taxon>eudicotyledons</taxon>
        <taxon>Gunneridae</taxon>
        <taxon>Pentapetalae</taxon>
        <taxon>asterids</taxon>
        <taxon>lamiids</taxon>
        <taxon>Lamiales</taxon>
        <taxon>Lamiaceae</taxon>
        <taxon>Nepetoideae</taxon>
        <taxon>Mentheae</taxon>
        <taxon>Salviinae</taxon>
        <taxon>Salvia</taxon>
        <taxon>Salvia subgen. Calosphace</taxon>
    </lineage>
</organism>
<name>A0ABD1HM10_SALDI</name>
<dbReference type="Proteomes" id="UP001567538">
    <property type="component" value="Unassembled WGS sequence"/>
</dbReference>
<accession>A0ABD1HM10</accession>
<keyword evidence="2" id="KW-1185">Reference proteome</keyword>
<dbReference type="AlphaFoldDB" id="A0ABD1HM10"/>
<proteinExistence type="predicted"/>
<reference evidence="1 2" key="1">
    <citation type="submission" date="2024-06" db="EMBL/GenBank/DDBJ databases">
        <title>A chromosome level genome sequence of Diviner's sage (Salvia divinorum).</title>
        <authorList>
            <person name="Ford S.A."/>
            <person name="Ro D.-K."/>
            <person name="Ness R.W."/>
            <person name="Phillips M.A."/>
        </authorList>
    </citation>
    <scope>NUCLEOTIDE SEQUENCE [LARGE SCALE GENOMIC DNA]</scope>
    <source>
        <strain evidence="1">SAF-2024a</strain>
        <tissue evidence="1">Leaf</tissue>
    </source>
</reference>
<gene>
    <name evidence="1" type="ORF">AAHA92_12707</name>
</gene>
<comment type="caution">
    <text evidence="1">The sequence shown here is derived from an EMBL/GenBank/DDBJ whole genome shotgun (WGS) entry which is preliminary data.</text>
</comment>
<sequence length="105" mass="11868">MKELRIARALTLYKKALLRVVRENVYKAEDAIDCFKLKEPKSYWRAITVPSTSIADIDQRITDVAKSVGNIRQKIEERQGTENEGFPGYESCAIPPLATTLISQP</sequence>
<evidence type="ECO:0000313" key="2">
    <source>
        <dbReference type="Proteomes" id="UP001567538"/>
    </source>
</evidence>
<protein>
    <submittedName>
        <fullName evidence="1">Late blight resistance protein R1A-10</fullName>
    </submittedName>
</protein>